<dbReference type="GO" id="GO:0030313">
    <property type="term" value="C:cell envelope"/>
    <property type="evidence" value="ECO:0007669"/>
    <property type="project" value="UniProtKB-SubCell"/>
</dbReference>
<feature type="domain" description="Multidrug resistance protein MdtA-like barrel-sandwich hybrid" evidence="10">
    <location>
        <begin position="116"/>
        <end position="257"/>
    </location>
</feature>
<gene>
    <name evidence="13" type="ORF">DI563_18175</name>
</gene>
<protein>
    <submittedName>
        <fullName evidence="13">Efflux RND transporter periplasmic adaptor subunit</fullName>
    </submittedName>
</protein>
<feature type="domain" description="Multidrug resistance protein MdtA-like alpha-helical hairpin" evidence="9">
    <location>
        <begin position="155"/>
        <end position="225"/>
    </location>
</feature>
<evidence type="ECO:0000256" key="2">
    <source>
        <dbReference type="ARBA" id="ARBA00009477"/>
    </source>
</evidence>
<comment type="caution">
    <text evidence="13">The sequence shown here is derived from an EMBL/GenBank/DDBJ whole genome shotgun (WGS) entry which is preliminary data.</text>
</comment>
<evidence type="ECO:0000256" key="3">
    <source>
        <dbReference type="ARBA" id="ARBA00022448"/>
    </source>
</evidence>
<keyword evidence="8" id="KW-0812">Transmembrane</keyword>
<evidence type="ECO:0000256" key="5">
    <source>
        <dbReference type="ARBA" id="ARBA00022519"/>
    </source>
</evidence>
<feature type="region of interest" description="Disordered" evidence="7">
    <location>
        <begin position="406"/>
        <end position="450"/>
    </location>
</feature>
<organism evidence="13 14">
    <name type="scientific">Variovorax paradoxus</name>
    <dbReference type="NCBI Taxonomy" id="34073"/>
    <lineage>
        <taxon>Bacteria</taxon>
        <taxon>Pseudomonadati</taxon>
        <taxon>Pseudomonadota</taxon>
        <taxon>Betaproteobacteria</taxon>
        <taxon>Burkholderiales</taxon>
        <taxon>Comamonadaceae</taxon>
        <taxon>Variovorax</taxon>
    </lineage>
</organism>
<dbReference type="PANTHER" id="PTHR30469:SF12">
    <property type="entry name" value="MULTIDRUG RESISTANCE PROTEIN MDTA"/>
    <property type="match status" value="1"/>
</dbReference>
<evidence type="ECO:0000259" key="11">
    <source>
        <dbReference type="Pfam" id="PF25944"/>
    </source>
</evidence>
<feature type="compositionally biased region" description="Gly residues" evidence="7">
    <location>
        <begin position="441"/>
        <end position="450"/>
    </location>
</feature>
<dbReference type="Pfam" id="PF25876">
    <property type="entry name" value="HH_MFP_RND"/>
    <property type="match status" value="1"/>
</dbReference>
<accession>A0A2W5Q0L7</accession>
<proteinExistence type="inferred from homology"/>
<dbReference type="Gene3D" id="2.40.420.20">
    <property type="match status" value="1"/>
</dbReference>
<sequence>MSAHEQSEPVHAEPVEAPREASPIRQAQDRPSSARTEVGTTPPVSRRGLALGAVAVAILVLVAWPGWRHGGQGEAQAAAPDTAAKVPPVPVHTAVVKKQNMPVAATGVGSVLPVASVTVRTRVDGQLDRVEFKEGQDVKAGQLLAHLDPRTFQAQLQQAQAVQAKDEAQLANARADLQRYSELIKEDAATRQQLDTQTALVRQLTAAVQSDAAQVNAARVQLGFTTIAAPISGRIGARLVDPGNIVHAADANGLIVINQIDPIAVQFTLPESAFQSVNRALNAGGAPLQVQAIDRATREVLATGSLTLLNNQIDSTTGTIAMKAHFPNAAHTLWPGQSVDARLVLGVQQDALTVPDAAVQRGQDGLFAYVVDADHKARLQPIEVSNSEKGVSVVSKGLAEGDRVVTDGQYRLTPGAPVADAKPAASRGGTQDAQREAPATGAGGAGGSKS</sequence>
<evidence type="ECO:0000313" key="13">
    <source>
        <dbReference type="EMBL" id="PZQ70704.1"/>
    </source>
</evidence>
<dbReference type="InterPro" id="IPR058627">
    <property type="entry name" value="MdtA-like_C"/>
</dbReference>
<dbReference type="InterPro" id="IPR058624">
    <property type="entry name" value="MdtA-like_HH"/>
</dbReference>
<evidence type="ECO:0000256" key="1">
    <source>
        <dbReference type="ARBA" id="ARBA00004236"/>
    </source>
</evidence>
<evidence type="ECO:0000259" key="12">
    <source>
        <dbReference type="Pfam" id="PF25967"/>
    </source>
</evidence>
<dbReference type="Gene3D" id="2.40.30.170">
    <property type="match status" value="1"/>
</dbReference>
<dbReference type="Proteomes" id="UP000249135">
    <property type="component" value="Unassembled WGS sequence"/>
</dbReference>
<feature type="compositionally biased region" description="Polar residues" evidence="7">
    <location>
        <begin position="29"/>
        <end position="43"/>
    </location>
</feature>
<feature type="transmembrane region" description="Helical" evidence="8">
    <location>
        <begin position="49"/>
        <end position="67"/>
    </location>
</feature>
<reference evidence="13 14" key="1">
    <citation type="submission" date="2017-08" db="EMBL/GenBank/DDBJ databases">
        <title>Infants hospitalized years apart are colonized by the same room-sourced microbial strains.</title>
        <authorList>
            <person name="Brooks B."/>
            <person name="Olm M.R."/>
            <person name="Firek B.A."/>
            <person name="Baker R."/>
            <person name="Thomas B.C."/>
            <person name="Morowitz M.J."/>
            <person name="Banfield J.F."/>
        </authorList>
    </citation>
    <scope>NUCLEOTIDE SEQUENCE [LARGE SCALE GENOMIC DNA]</scope>
    <source>
        <strain evidence="13">S2_005_003_R2_41</strain>
    </source>
</reference>
<keyword evidence="5" id="KW-0997">Cell inner membrane</keyword>
<dbReference type="NCBIfam" id="TIGR01730">
    <property type="entry name" value="RND_mfp"/>
    <property type="match status" value="1"/>
</dbReference>
<dbReference type="InterPro" id="IPR058625">
    <property type="entry name" value="MdtA-like_BSH"/>
</dbReference>
<dbReference type="Pfam" id="PF25917">
    <property type="entry name" value="BSH_RND"/>
    <property type="match status" value="1"/>
</dbReference>
<evidence type="ECO:0000313" key="14">
    <source>
        <dbReference type="Proteomes" id="UP000249135"/>
    </source>
</evidence>
<dbReference type="GO" id="GO:1990281">
    <property type="term" value="C:efflux pump complex"/>
    <property type="evidence" value="ECO:0007669"/>
    <property type="project" value="TreeGrafter"/>
</dbReference>
<feature type="domain" description="Multidrug resistance protein MdtA-like C-terminal permuted SH3" evidence="12">
    <location>
        <begin position="350"/>
        <end position="408"/>
    </location>
</feature>
<evidence type="ECO:0000256" key="7">
    <source>
        <dbReference type="SAM" id="MobiDB-lite"/>
    </source>
</evidence>
<dbReference type="InterPro" id="IPR006143">
    <property type="entry name" value="RND_pump_MFP"/>
</dbReference>
<dbReference type="EMBL" id="QFPP01000261">
    <property type="protein sequence ID" value="PZQ70704.1"/>
    <property type="molecule type" value="Genomic_DNA"/>
</dbReference>
<feature type="region of interest" description="Disordered" evidence="7">
    <location>
        <begin position="1"/>
        <end position="45"/>
    </location>
</feature>
<keyword evidence="6 8" id="KW-0472">Membrane</keyword>
<comment type="similarity">
    <text evidence="2">Belongs to the membrane fusion protein (MFP) (TC 8.A.1) family.</text>
</comment>
<keyword evidence="8" id="KW-1133">Transmembrane helix</keyword>
<feature type="domain" description="Multidrug resistance protein MdtA-like beta-barrel" evidence="11">
    <location>
        <begin position="262"/>
        <end position="346"/>
    </location>
</feature>
<feature type="compositionally biased region" description="Basic and acidic residues" evidence="7">
    <location>
        <begin position="1"/>
        <end position="19"/>
    </location>
</feature>
<dbReference type="AlphaFoldDB" id="A0A2W5Q0L7"/>
<dbReference type="Pfam" id="PF25944">
    <property type="entry name" value="Beta-barrel_RND"/>
    <property type="match status" value="1"/>
</dbReference>
<dbReference type="PANTHER" id="PTHR30469">
    <property type="entry name" value="MULTIDRUG RESISTANCE PROTEIN MDTA"/>
    <property type="match status" value="1"/>
</dbReference>
<dbReference type="Gene3D" id="1.10.287.470">
    <property type="entry name" value="Helix hairpin bin"/>
    <property type="match status" value="1"/>
</dbReference>
<dbReference type="InterPro" id="IPR058626">
    <property type="entry name" value="MdtA-like_b-barrel"/>
</dbReference>
<keyword evidence="3" id="KW-0813">Transport</keyword>
<evidence type="ECO:0000259" key="9">
    <source>
        <dbReference type="Pfam" id="PF25876"/>
    </source>
</evidence>
<evidence type="ECO:0000256" key="8">
    <source>
        <dbReference type="SAM" id="Phobius"/>
    </source>
</evidence>
<evidence type="ECO:0000256" key="6">
    <source>
        <dbReference type="ARBA" id="ARBA00023136"/>
    </source>
</evidence>
<comment type="subcellular location">
    <subcellularLocation>
        <location evidence="1">Cell membrane</location>
    </subcellularLocation>
</comment>
<dbReference type="SUPFAM" id="SSF111369">
    <property type="entry name" value="HlyD-like secretion proteins"/>
    <property type="match status" value="1"/>
</dbReference>
<dbReference type="Pfam" id="PF25967">
    <property type="entry name" value="RND-MFP_C"/>
    <property type="match status" value="1"/>
</dbReference>
<evidence type="ECO:0000256" key="4">
    <source>
        <dbReference type="ARBA" id="ARBA00022475"/>
    </source>
</evidence>
<dbReference type="FunFam" id="2.40.420.20:FF:000001">
    <property type="entry name" value="Efflux RND transporter periplasmic adaptor subunit"/>
    <property type="match status" value="1"/>
</dbReference>
<keyword evidence="4" id="KW-1003">Cell membrane</keyword>
<dbReference type="GO" id="GO:0015562">
    <property type="term" value="F:efflux transmembrane transporter activity"/>
    <property type="evidence" value="ECO:0007669"/>
    <property type="project" value="TreeGrafter"/>
</dbReference>
<dbReference type="Gene3D" id="2.40.50.100">
    <property type="match status" value="1"/>
</dbReference>
<name>A0A2W5Q0L7_VARPD</name>
<evidence type="ECO:0000259" key="10">
    <source>
        <dbReference type="Pfam" id="PF25917"/>
    </source>
</evidence>